<feature type="transmembrane region" description="Helical" evidence="1">
    <location>
        <begin position="53"/>
        <end position="73"/>
    </location>
</feature>
<gene>
    <name evidence="2" type="ORF">PTI45_02223</name>
</gene>
<feature type="transmembrane region" description="Helical" evidence="1">
    <location>
        <begin position="12"/>
        <end position="33"/>
    </location>
</feature>
<dbReference type="Proteomes" id="UP000094578">
    <property type="component" value="Unassembled WGS sequence"/>
</dbReference>
<evidence type="ECO:0000313" key="3">
    <source>
        <dbReference type="Proteomes" id="UP000094578"/>
    </source>
</evidence>
<dbReference type="EMBL" id="MDER01000038">
    <property type="protein sequence ID" value="ODP28473.1"/>
    <property type="molecule type" value="Genomic_DNA"/>
</dbReference>
<keyword evidence="3" id="KW-1185">Reference proteome</keyword>
<keyword evidence="1" id="KW-0812">Transmembrane</keyword>
<reference evidence="2 3" key="1">
    <citation type="submission" date="2016-08" db="EMBL/GenBank/DDBJ databases">
        <title>Genome sequencing of Paenibacillus sp. TI45-13ar, isolated from Korean traditional nuruk.</title>
        <authorList>
            <person name="Kim S.-J."/>
        </authorList>
    </citation>
    <scope>NUCLEOTIDE SEQUENCE [LARGE SCALE GENOMIC DNA]</scope>
    <source>
        <strain evidence="2 3">TI45-13ar</strain>
    </source>
</reference>
<evidence type="ECO:0000256" key="1">
    <source>
        <dbReference type="SAM" id="Phobius"/>
    </source>
</evidence>
<name>A0A1E3L4A0_9BACL</name>
<evidence type="ECO:0000313" key="2">
    <source>
        <dbReference type="EMBL" id="ODP28473.1"/>
    </source>
</evidence>
<organism evidence="2 3">
    <name type="scientific">Paenibacillus nuruki</name>
    <dbReference type="NCBI Taxonomy" id="1886670"/>
    <lineage>
        <taxon>Bacteria</taxon>
        <taxon>Bacillati</taxon>
        <taxon>Bacillota</taxon>
        <taxon>Bacilli</taxon>
        <taxon>Bacillales</taxon>
        <taxon>Paenibacillaceae</taxon>
        <taxon>Paenibacillus</taxon>
    </lineage>
</organism>
<keyword evidence="1" id="KW-1133">Transmembrane helix</keyword>
<proteinExistence type="predicted"/>
<keyword evidence="1" id="KW-0472">Membrane</keyword>
<sequence>MAKSIGHYLKIFVPLGIIAGVLVYVLNMFGLEVPLVIGNKTYYGSEAAIRELIAVPVGFIILGFIVGILVYAFRSKQTS</sequence>
<dbReference type="RefSeq" id="WP_069327641.1">
    <property type="nucleotide sequence ID" value="NZ_MDER01000038.1"/>
</dbReference>
<dbReference type="AlphaFoldDB" id="A0A1E3L4A0"/>
<accession>A0A1E3L4A0</accession>
<protein>
    <submittedName>
        <fullName evidence="2">Uncharacterized protein</fullName>
    </submittedName>
</protein>
<comment type="caution">
    <text evidence="2">The sequence shown here is derived from an EMBL/GenBank/DDBJ whole genome shotgun (WGS) entry which is preliminary data.</text>
</comment>